<dbReference type="EMBL" id="JAHZIK010000641">
    <property type="protein sequence ID" value="MBW7456691.1"/>
    <property type="molecule type" value="Genomic_DNA"/>
</dbReference>
<dbReference type="InterPro" id="IPR000524">
    <property type="entry name" value="Tscrpt_reg_HTH_GntR"/>
</dbReference>
<evidence type="ECO:0000313" key="6">
    <source>
        <dbReference type="Proteomes" id="UP001519887"/>
    </source>
</evidence>
<dbReference type="SUPFAM" id="SSF46785">
    <property type="entry name" value="Winged helix' DNA-binding domain"/>
    <property type="match status" value="1"/>
</dbReference>
<dbReference type="RefSeq" id="WP_210040656.1">
    <property type="nucleotide sequence ID" value="NZ_JBHLVU010000021.1"/>
</dbReference>
<keyword evidence="2" id="KW-0238">DNA-binding</keyword>
<keyword evidence="3" id="KW-0804">Transcription</keyword>
<proteinExistence type="predicted"/>
<dbReference type="Pfam" id="PF00392">
    <property type="entry name" value="GntR"/>
    <property type="match status" value="1"/>
</dbReference>
<dbReference type="PROSITE" id="PS50949">
    <property type="entry name" value="HTH_GNTR"/>
    <property type="match status" value="1"/>
</dbReference>
<accession>A0ABS7C7L8</accession>
<protein>
    <submittedName>
        <fullName evidence="5">GntR family transcriptional regulator</fullName>
    </submittedName>
</protein>
<keyword evidence="6" id="KW-1185">Reference proteome</keyword>
<dbReference type="Proteomes" id="UP001519887">
    <property type="component" value="Unassembled WGS sequence"/>
</dbReference>
<evidence type="ECO:0000256" key="1">
    <source>
        <dbReference type="ARBA" id="ARBA00023015"/>
    </source>
</evidence>
<organism evidence="5 6">
    <name type="scientific">Paenibacillus sepulcri</name>
    <dbReference type="NCBI Taxonomy" id="359917"/>
    <lineage>
        <taxon>Bacteria</taxon>
        <taxon>Bacillati</taxon>
        <taxon>Bacillota</taxon>
        <taxon>Bacilli</taxon>
        <taxon>Bacillales</taxon>
        <taxon>Paenibacillaceae</taxon>
        <taxon>Paenibacillus</taxon>
    </lineage>
</organism>
<gene>
    <name evidence="5" type="ORF">K0U00_21880</name>
</gene>
<dbReference type="PANTHER" id="PTHR38445">
    <property type="entry name" value="HTH-TYPE TRANSCRIPTIONAL REPRESSOR YTRA"/>
    <property type="match status" value="1"/>
</dbReference>
<name>A0ABS7C7L8_9BACL</name>
<evidence type="ECO:0000313" key="5">
    <source>
        <dbReference type="EMBL" id="MBW7456691.1"/>
    </source>
</evidence>
<evidence type="ECO:0000259" key="4">
    <source>
        <dbReference type="PROSITE" id="PS50949"/>
    </source>
</evidence>
<sequence length="127" mass="14216">MNLSVSLTSGDPIYLQIKEQIKKQIITGLLKEGELLPSIRSLAQTLKISVITTKRAYDELEQEGLVTSVSGKGTFVSEKNKQSIREVKYRQLEEKVKAVIAEGRSLGLKQAEILQLFEIFYGEESEA</sequence>
<keyword evidence="1" id="KW-0805">Transcription regulation</keyword>
<dbReference type="InterPro" id="IPR036390">
    <property type="entry name" value="WH_DNA-bd_sf"/>
</dbReference>
<evidence type="ECO:0000256" key="2">
    <source>
        <dbReference type="ARBA" id="ARBA00023125"/>
    </source>
</evidence>
<feature type="domain" description="HTH gntR-type" evidence="4">
    <location>
        <begin position="11"/>
        <end position="79"/>
    </location>
</feature>
<dbReference type="CDD" id="cd07377">
    <property type="entry name" value="WHTH_GntR"/>
    <property type="match status" value="1"/>
</dbReference>
<dbReference type="SMART" id="SM00345">
    <property type="entry name" value="HTH_GNTR"/>
    <property type="match status" value="1"/>
</dbReference>
<dbReference type="PANTHER" id="PTHR38445:SF7">
    <property type="entry name" value="GNTR-FAMILY TRANSCRIPTIONAL REGULATOR"/>
    <property type="match status" value="1"/>
</dbReference>
<comment type="caution">
    <text evidence="5">The sequence shown here is derived from an EMBL/GenBank/DDBJ whole genome shotgun (WGS) entry which is preliminary data.</text>
</comment>
<reference evidence="5 6" key="1">
    <citation type="submission" date="2021-07" db="EMBL/GenBank/DDBJ databases">
        <title>Paenibacillus radiodurans sp. nov., isolated from the southeastern edge of Tengger Desert.</title>
        <authorList>
            <person name="Zhang G."/>
        </authorList>
    </citation>
    <scope>NUCLEOTIDE SEQUENCE [LARGE SCALE GENOMIC DNA]</scope>
    <source>
        <strain evidence="5 6">CCM 7311</strain>
    </source>
</reference>
<dbReference type="InterPro" id="IPR036388">
    <property type="entry name" value="WH-like_DNA-bd_sf"/>
</dbReference>
<dbReference type="Gene3D" id="1.10.10.10">
    <property type="entry name" value="Winged helix-like DNA-binding domain superfamily/Winged helix DNA-binding domain"/>
    <property type="match status" value="1"/>
</dbReference>
<evidence type="ECO:0000256" key="3">
    <source>
        <dbReference type="ARBA" id="ARBA00023163"/>
    </source>
</evidence>